<protein>
    <recommendedName>
        <fullName evidence="3">histidine kinase</fullName>
        <ecNumber evidence="3">2.7.13.3</ecNumber>
    </recommendedName>
</protein>
<dbReference type="InterPro" id="IPR005467">
    <property type="entry name" value="His_kinase_dom"/>
</dbReference>
<keyword evidence="8" id="KW-0067">ATP-binding</keyword>
<evidence type="ECO:0000256" key="7">
    <source>
        <dbReference type="ARBA" id="ARBA00022777"/>
    </source>
</evidence>
<dbReference type="SMART" id="SM00388">
    <property type="entry name" value="HisKA"/>
    <property type="match status" value="1"/>
</dbReference>
<comment type="caution">
    <text evidence="14">The sequence shown here is derived from an EMBL/GenBank/DDBJ whole genome shotgun (WGS) entry which is preliminary data.</text>
</comment>
<dbReference type="PROSITE" id="PS51257">
    <property type="entry name" value="PROKAR_LIPOPROTEIN"/>
    <property type="match status" value="1"/>
</dbReference>
<reference evidence="14 15" key="1">
    <citation type="submission" date="2019-03" db="EMBL/GenBank/DDBJ databases">
        <title>This is whole genome sequence of Paenibacillus sp MS74 strain.</title>
        <authorList>
            <person name="Trinh H.N."/>
        </authorList>
    </citation>
    <scope>NUCLEOTIDE SEQUENCE [LARGE SCALE GENOMIC DNA]</scope>
    <source>
        <strain evidence="14 15">MS74</strain>
    </source>
</reference>
<dbReference type="GO" id="GO:0005886">
    <property type="term" value="C:plasma membrane"/>
    <property type="evidence" value="ECO:0007669"/>
    <property type="project" value="UniProtKB-SubCell"/>
</dbReference>
<dbReference type="InterPro" id="IPR008979">
    <property type="entry name" value="Galactose-bd-like_sf"/>
</dbReference>
<evidence type="ECO:0000259" key="13">
    <source>
        <dbReference type="PROSITE" id="PS50109"/>
    </source>
</evidence>
<dbReference type="PANTHER" id="PTHR43711">
    <property type="entry name" value="TWO-COMPONENT HISTIDINE KINASE"/>
    <property type="match status" value="1"/>
</dbReference>
<evidence type="ECO:0000256" key="12">
    <source>
        <dbReference type="SAM" id="Phobius"/>
    </source>
</evidence>
<evidence type="ECO:0000256" key="4">
    <source>
        <dbReference type="ARBA" id="ARBA00022553"/>
    </source>
</evidence>
<evidence type="ECO:0000313" key="15">
    <source>
        <dbReference type="Proteomes" id="UP000295636"/>
    </source>
</evidence>
<evidence type="ECO:0000313" key="14">
    <source>
        <dbReference type="EMBL" id="TDF92130.1"/>
    </source>
</evidence>
<dbReference type="Gene3D" id="3.30.565.10">
    <property type="entry name" value="Histidine kinase-like ATPase, C-terminal domain"/>
    <property type="match status" value="1"/>
</dbReference>
<keyword evidence="10 12" id="KW-0472">Membrane</keyword>
<evidence type="ECO:0000256" key="9">
    <source>
        <dbReference type="ARBA" id="ARBA00023012"/>
    </source>
</evidence>
<evidence type="ECO:0000256" key="3">
    <source>
        <dbReference type="ARBA" id="ARBA00012438"/>
    </source>
</evidence>
<dbReference type="InterPro" id="IPR003594">
    <property type="entry name" value="HATPase_dom"/>
</dbReference>
<dbReference type="InterPro" id="IPR011623">
    <property type="entry name" value="7TMR_DISM_rcpt_extracell_dom1"/>
</dbReference>
<evidence type="ECO:0000256" key="10">
    <source>
        <dbReference type="ARBA" id="ARBA00023136"/>
    </source>
</evidence>
<evidence type="ECO:0000256" key="2">
    <source>
        <dbReference type="ARBA" id="ARBA00004651"/>
    </source>
</evidence>
<feature type="transmembrane region" description="Helical" evidence="12">
    <location>
        <begin position="349"/>
        <end position="367"/>
    </location>
</feature>
<feature type="transmembrane region" description="Helical" evidence="12">
    <location>
        <begin position="293"/>
        <end position="312"/>
    </location>
</feature>
<keyword evidence="5" id="KW-0808">Transferase</keyword>
<keyword evidence="4" id="KW-0597">Phosphoprotein</keyword>
<dbReference type="Pfam" id="PF07695">
    <property type="entry name" value="7TMR-DISM_7TM"/>
    <property type="match status" value="1"/>
</dbReference>
<dbReference type="Proteomes" id="UP000295636">
    <property type="component" value="Unassembled WGS sequence"/>
</dbReference>
<comment type="catalytic activity">
    <reaction evidence="1">
        <text>ATP + protein L-histidine = ADP + protein N-phospho-L-histidine.</text>
        <dbReference type="EC" id="2.7.13.3"/>
    </reaction>
</comment>
<feature type="coiled-coil region" evidence="11">
    <location>
        <begin position="445"/>
        <end position="486"/>
    </location>
</feature>
<dbReference type="EMBL" id="SMRT01000022">
    <property type="protein sequence ID" value="TDF92130.1"/>
    <property type="molecule type" value="Genomic_DNA"/>
</dbReference>
<dbReference type="PROSITE" id="PS50109">
    <property type="entry name" value="HIS_KIN"/>
    <property type="match status" value="1"/>
</dbReference>
<keyword evidence="6" id="KW-0547">Nucleotide-binding</keyword>
<evidence type="ECO:0000256" key="1">
    <source>
        <dbReference type="ARBA" id="ARBA00000085"/>
    </source>
</evidence>
<keyword evidence="15" id="KW-1185">Reference proteome</keyword>
<sequence>MFARKKVVLIPKTHLYYIWIALIFAILLLSGCSGFSGAPDKPRHPAPEAVQGTIDLRDWDFAGAGIVPLSGEWDFYWDRLLGPEEAAPLSAGGAGREWIPLPRSWNGYRPAGQAQALSGSGSATFHLRVLLDTRSGVLALELPVVRTAFKLWVNGKQLAQAGTVGASADTAKPGYRPQIVYFPQEGVTALDIVLQVSNFDHRLGGVWRELRLGEAGQLSAGHNRHLALEMSLGGGFFLMGCYHFVLFLFRIRERASLYFGLFCLIAALRALFIGQEAIYQLFPGIPWQAGLRMEYICFYSSLPIGVLFFRSLYPHELGQRTVRVIQWFGCLCLVTVVLLPSRIYTWTLLAYQVLIVLIGLILLGSLIKARFRQRDRAAFALIGYIVFTTTIFADIAQLNGWISAGGYSSFGFFFLILMTSLIISMKSFKAFAAVESLSFQLRELNMGLEQRIRERTSELEKSNRRLEKMNEDLGRLETSRRHLLSNISHDLGTPMTLIQGYVEALIDQVVTDPKQQHNYLRLILNRINGLNRLIADLFQLSKLEARQIHFSMRAMPIGEFVDYYGERYGLEVKNAGIGFRLDASILPRMEPPDAAVIIDLDRIDQVLTNIVYNATKHTPKDGLIRLQFVLDSTTMMVRVHDNGEGIDPEDLPYIFDRFYKKSKSRNTSEGGSGLGLAIAKEIIDFHGGRIWAESRVGQGACLSFALPLHNVQPAPGDGVRA</sequence>
<keyword evidence="11" id="KW-0175">Coiled coil</keyword>
<feature type="transmembrane region" description="Helical" evidence="12">
    <location>
        <begin position="404"/>
        <end position="423"/>
    </location>
</feature>
<dbReference type="SMART" id="SM00387">
    <property type="entry name" value="HATPase_c"/>
    <property type="match status" value="1"/>
</dbReference>
<dbReference type="GO" id="GO:0000155">
    <property type="term" value="F:phosphorelay sensor kinase activity"/>
    <property type="evidence" value="ECO:0007669"/>
    <property type="project" value="InterPro"/>
</dbReference>
<dbReference type="InterPro" id="IPR050736">
    <property type="entry name" value="Sensor_HK_Regulatory"/>
</dbReference>
<dbReference type="InterPro" id="IPR036097">
    <property type="entry name" value="HisK_dim/P_sf"/>
</dbReference>
<accession>A0A4R5KDG3</accession>
<dbReference type="SUPFAM" id="SSF47384">
    <property type="entry name" value="Homodimeric domain of signal transducing histidine kinase"/>
    <property type="match status" value="1"/>
</dbReference>
<keyword evidence="9" id="KW-0902">Two-component regulatory system</keyword>
<dbReference type="FunFam" id="3.30.565.10:FF:000006">
    <property type="entry name" value="Sensor histidine kinase WalK"/>
    <property type="match status" value="1"/>
</dbReference>
<dbReference type="Gene3D" id="2.60.120.260">
    <property type="entry name" value="Galactose-binding domain-like"/>
    <property type="match status" value="1"/>
</dbReference>
<feature type="transmembrane region" description="Helical" evidence="12">
    <location>
        <begin position="256"/>
        <end position="273"/>
    </location>
</feature>
<organism evidence="14 15">
    <name type="scientific">Paenibacillus piri</name>
    <dbReference type="NCBI Taxonomy" id="2547395"/>
    <lineage>
        <taxon>Bacteria</taxon>
        <taxon>Bacillati</taxon>
        <taxon>Bacillota</taxon>
        <taxon>Bacilli</taxon>
        <taxon>Bacillales</taxon>
        <taxon>Paenibacillaceae</taxon>
        <taxon>Paenibacillus</taxon>
    </lineage>
</organism>
<evidence type="ECO:0000256" key="6">
    <source>
        <dbReference type="ARBA" id="ARBA00022741"/>
    </source>
</evidence>
<dbReference type="SUPFAM" id="SSF49785">
    <property type="entry name" value="Galactose-binding domain-like"/>
    <property type="match status" value="1"/>
</dbReference>
<dbReference type="InterPro" id="IPR003661">
    <property type="entry name" value="HisK_dim/P_dom"/>
</dbReference>
<comment type="subcellular location">
    <subcellularLocation>
        <location evidence="2">Cell membrane</location>
        <topology evidence="2">Multi-pass membrane protein</topology>
    </subcellularLocation>
</comment>
<name>A0A4R5KDG3_9BACL</name>
<keyword evidence="12" id="KW-1133">Transmembrane helix</keyword>
<dbReference type="AlphaFoldDB" id="A0A4R5KDG3"/>
<dbReference type="InterPro" id="IPR036890">
    <property type="entry name" value="HATPase_C_sf"/>
</dbReference>
<evidence type="ECO:0000256" key="11">
    <source>
        <dbReference type="SAM" id="Coils"/>
    </source>
</evidence>
<dbReference type="PRINTS" id="PR00344">
    <property type="entry name" value="BCTRLSENSOR"/>
</dbReference>
<dbReference type="SUPFAM" id="SSF55874">
    <property type="entry name" value="ATPase domain of HSP90 chaperone/DNA topoisomerase II/histidine kinase"/>
    <property type="match status" value="1"/>
</dbReference>
<dbReference type="CDD" id="cd00075">
    <property type="entry name" value="HATPase"/>
    <property type="match status" value="1"/>
</dbReference>
<feature type="transmembrane region" description="Helical" evidence="12">
    <location>
        <begin position="324"/>
        <end position="343"/>
    </location>
</feature>
<dbReference type="GO" id="GO:0005524">
    <property type="term" value="F:ATP binding"/>
    <property type="evidence" value="ECO:0007669"/>
    <property type="project" value="UniProtKB-KW"/>
</dbReference>
<gene>
    <name evidence="14" type="ORF">E1757_30490</name>
</gene>
<evidence type="ECO:0000256" key="8">
    <source>
        <dbReference type="ARBA" id="ARBA00022840"/>
    </source>
</evidence>
<keyword evidence="12" id="KW-0812">Transmembrane</keyword>
<feature type="transmembrane region" description="Helical" evidence="12">
    <location>
        <begin position="230"/>
        <end position="249"/>
    </location>
</feature>
<dbReference type="EC" id="2.7.13.3" evidence="3"/>
<dbReference type="OrthoDB" id="9809348at2"/>
<proteinExistence type="predicted"/>
<dbReference type="Pfam" id="PF00512">
    <property type="entry name" value="HisKA"/>
    <property type="match status" value="1"/>
</dbReference>
<evidence type="ECO:0000256" key="5">
    <source>
        <dbReference type="ARBA" id="ARBA00022679"/>
    </source>
</evidence>
<feature type="transmembrane region" description="Helical" evidence="12">
    <location>
        <begin position="379"/>
        <end position="398"/>
    </location>
</feature>
<dbReference type="Pfam" id="PF02518">
    <property type="entry name" value="HATPase_c"/>
    <property type="match status" value="1"/>
</dbReference>
<dbReference type="CDD" id="cd00082">
    <property type="entry name" value="HisKA"/>
    <property type="match status" value="1"/>
</dbReference>
<dbReference type="InterPro" id="IPR004358">
    <property type="entry name" value="Sig_transdc_His_kin-like_C"/>
</dbReference>
<dbReference type="PANTHER" id="PTHR43711:SF1">
    <property type="entry name" value="HISTIDINE KINASE 1"/>
    <property type="match status" value="1"/>
</dbReference>
<dbReference type="Gene3D" id="1.10.287.130">
    <property type="match status" value="1"/>
</dbReference>
<dbReference type="FunFam" id="1.10.287.130:FF:000001">
    <property type="entry name" value="Two-component sensor histidine kinase"/>
    <property type="match status" value="1"/>
</dbReference>
<keyword evidence="7 14" id="KW-0418">Kinase</keyword>
<feature type="domain" description="Histidine kinase" evidence="13">
    <location>
        <begin position="486"/>
        <end position="710"/>
    </location>
</feature>